<evidence type="ECO:0000256" key="1">
    <source>
        <dbReference type="SAM" id="MobiDB-lite"/>
    </source>
</evidence>
<organism evidence="2 3">
    <name type="scientific">Epicoccum nigrum</name>
    <name type="common">Soil fungus</name>
    <name type="synonym">Epicoccum purpurascens</name>
    <dbReference type="NCBI Taxonomy" id="105696"/>
    <lineage>
        <taxon>Eukaryota</taxon>
        <taxon>Fungi</taxon>
        <taxon>Dikarya</taxon>
        <taxon>Ascomycota</taxon>
        <taxon>Pezizomycotina</taxon>
        <taxon>Dothideomycetes</taxon>
        <taxon>Pleosporomycetidae</taxon>
        <taxon>Pleosporales</taxon>
        <taxon>Pleosporineae</taxon>
        <taxon>Didymellaceae</taxon>
        <taxon>Epicoccum</taxon>
    </lineage>
</organism>
<feature type="region of interest" description="Disordered" evidence="1">
    <location>
        <begin position="112"/>
        <end position="138"/>
    </location>
</feature>
<evidence type="ECO:0000313" key="3">
    <source>
        <dbReference type="Proteomes" id="UP000193240"/>
    </source>
</evidence>
<keyword evidence="3" id="KW-1185">Reference proteome</keyword>
<evidence type="ECO:0000313" key="2">
    <source>
        <dbReference type="EMBL" id="OSS52418.1"/>
    </source>
</evidence>
<dbReference type="InParanoid" id="A0A1Y2MB07"/>
<dbReference type="AlphaFoldDB" id="A0A1Y2MB07"/>
<proteinExistence type="predicted"/>
<accession>A0A1Y2MB07</accession>
<dbReference type="Proteomes" id="UP000193240">
    <property type="component" value="Unassembled WGS sequence"/>
</dbReference>
<gene>
    <name evidence="2" type="ORF">B5807_02731</name>
</gene>
<reference evidence="2 3" key="1">
    <citation type="journal article" date="2017" name="Genome Announc.">
        <title>Genome sequence of the saprophytic ascomycete Epicoccum nigrum ICMP 19927 strain isolated from New Zealand.</title>
        <authorList>
            <person name="Fokin M."/>
            <person name="Fleetwood D."/>
            <person name="Weir B.S."/>
            <person name="Villas-Boas S.G."/>
        </authorList>
    </citation>
    <scope>NUCLEOTIDE SEQUENCE [LARGE SCALE GENOMIC DNA]</scope>
    <source>
        <strain evidence="2 3">ICMP 19927</strain>
    </source>
</reference>
<protein>
    <submittedName>
        <fullName evidence="2">Uncharacterized protein</fullName>
    </submittedName>
</protein>
<name>A0A1Y2MB07_EPING</name>
<dbReference type="EMBL" id="KZ107839">
    <property type="protein sequence ID" value="OSS52418.1"/>
    <property type="molecule type" value="Genomic_DNA"/>
</dbReference>
<sequence>MAHPEWSCKTITDAFAGFLTKSTGKMPNSMSGIMVIDQENTSQPKLSLQLNPEMEAANTAAQAKCLQLSTLMYEMLPREIRDLVYNYLCLEDRRVPVGPYYHFRKYEPAGSKTARKSNTEFHPRSGDLQTELSDGKTRTDHDVYPEDDLILPSNHIFNADYMGREVMLELLKVYYSNNVFSVCNIEGGLDSLCTAVASNADGAPHDFVPLDYINDLQIRVKCEHFAAKVSPSSVDAGPQLKELAEKMSFLQRTVESLQVFRSRVQATSHPLNIEFVLMSDLMSSNYYSLFAHSHMVNLLQTIRNTVYELMHNREHTTVRVTSQDDSLWAFPRNYTGLFTMTKEKWDYEISRQQPNHDWSSDFWTLPLEKIALPNSNLLDLGGYCLNNVDHSAPFRLSAFLAPRWGVTDILHETTSSVPTENADWGEDLNWPIGRPFNYRFLQRLIDRAALGVAEGMLNEADAWSTTEELTGSPVHS</sequence>